<keyword evidence="4" id="KW-1185">Reference proteome</keyword>
<dbReference type="RefSeq" id="WP_009504771.1">
    <property type="nucleotide sequence ID" value="NZ_LIQE01000005.1"/>
</dbReference>
<accession>A0A327YHK3</accession>
<gene>
    <name evidence="3" type="ORF">ATI53_100858</name>
</gene>
<dbReference type="InterPro" id="IPR007055">
    <property type="entry name" value="BON_dom"/>
</dbReference>
<sequence>MSRQADGPNDRAKDDQVEKDQDQADPVRAVRSDLAEPSRPHGYHGVRQPIEADPPATSGDGPASDDALASLVSGALKSDGRLADQAIRVACARGVVTLSGEVALEFQRTLAAAVVEALPQVLLVENRLRAREVAAEVPGTRPSDDALPPGAPTASARKSGPSDR</sequence>
<dbReference type="PROSITE" id="PS50914">
    <property type="entry name" value="BON"/>
    <property type="match status" value="1"/>
</dbReference>
<dbReference type="Pfam" id="PF04972">
    <property type="entry name" value="BON"/>
    <property type="match status" value="1"/>
</dbReference>
<dbReference type="Proteomes" id="UP000249165">
    <property type="component" value="Unassembled WGS sequence"/>
</dbReference>
<name>A0A327YHK3_9RHOB</name>
<protein>
    <submittedName>
        <fullName evidence="3">BON domain-containing protein</fullName>
    </submittedName>
</protein>
<evidence type="ECO:0000313" key="4">
    <source>
        <dbReference type="Proteomes" id="UP000249165"/>
    </source>
</evidence>
<feature type="compositionally biased region" description="Basic and acidic residues" evidence="1">
    <location>
        <begin position="28"/>
        <end position="39"/>
    </location>
</feature>
<organism evidence="3 4">
    <name type="scientific">Salipiger aestuarii</name>
    <dbReference type="NCBI Taxonomy" id="568098"/>
    <lineage>
        <taxon>Bacteria</taxon>
        <taxon>Pseudomonadati</taxon>
        <taxon>Pseudomonadota</taxon>
        <taxon>Alphaproteobacteria</taxon>
        <taxon>Rhodobacterales</taxon>
        <taxon>Roseobacteraceae</taxon>
        <taxon>Salipiger</taxon>
    </lineage>
</organism>
<dbReference type="EMBL" id="QLMG01000008">
    <property type="protein sequence ID" value="RAK19676.1"/>
    <property type="molecule type" value="Genomic_DNA"/>
</dbReference>
<feature type="region of interest" description="Disordered" evidence="1">
    <location>
        <begin position="1"/>
        <end position="66"/>
    </location>
</feature>
<evidence type="ECO:0000256" key="1">
    <source>
        <dbReference type="SAM" id="MobiDB-lite"/>
    </source>
</evidence>
<dbReference type="AlphaFoldDB" id="A0A327YHK3"/>
<feature type="domain" description="BON" evidence="2">
    <location>
        <begin position="64"/>
        <end position="132"/>
    </location>
</feature>
<feature type="compositionally biased region" description="Basic and acidic residues" evidence="1">
    <location>
        <begin position="8"/>
        <end position="22"/>
    </location>
</feature>
<reference evidence="3 4" key="1">
    <citation type="submission" date="2018-06" db="EMBL/GenBank/DDBJ databases">
        <title>Genomic Encyclopedia of Archaeal and Bacterial Type Strains, Phase II (KMG-II): from individual species to whole genera.</title>
        <authorList>
            <person name="Goeker M."/>
        </authorList>
    </citation>
    <scope>NUCLEOTIDE SEQUENCE [LARGE SCALE GENOMIC DNA]</scope>
    <source>
        <strain evidence="3 4">DSM 22011</strain>
    </source>
</reference>
<evidence type="ECO:0000259" key="2">
    <source>
        <dbReference type="PROSITE" id="PS50914"/>
    </source>
</evidence>
<dbReference type="Gene3D" id="3.30.1340.30">
    <property type="match status" value="1"/>
</dbReference>
<proteinExistence type="predicted"/>
<feature type="region of interest" description="Disordered" evidence="1">
    <location>
        <begin position="134"/>
        <end position="164"/>
    </location>
</feature>
<evidence type="ECO:0000313" key="3">
    <source>
        <dbReference type="EMBL" id="RAK19676.1"/>
    </source>
</evidence>
<comment type="caution">
    <text evidence="3">The sequence shown here is derived from an EMBL/GenBank/DDBJ whole genome shotgun (WGS) entry which is preliminary data.</text>
</comment>